<evidence type="ECO:0000313" key="4">
    <source>
        <dbReference type="Proteomes" id="UP001501676"/>
    </source>
</evidence>
<feature type="compositionally biased region" description="Low complexity" evidence="1">
    <location>
        <begin position="387"/>
        <end position="398"/>
    </location>
</feature>
<dbReference type="Proteomes" id="UP001501676">
    <property type="component" value="Unassembled WGS sequence"/>
</dbReference>
<dbReference type="NCBIfam" id="TIGR01167">
    <property type="entry name" value="LPXTG_anchor"/>
    <property type="match status" value="1"/>
</dbReference>
<name>A0ABP6SWZ2_9ACTN</name>
<evidence type="ECO:0000256" key="2">
    <source>
        <dbReference type="SAM" id="Phobius"/>
    </source>
</evidence>
<keyword evidence="4" id="KW-1185">Reference proteome</keyword>
<evidence type="ECO:0008006" key="5">
    <source>
        <dbReference type="Google" id="ProtNLM"/>
    </source>
</evidence>
<feature type="compositionally biased region" description="Low complexity" evidence="1">
    <location>
        <begin position="91"/>
        <end position="108"/>
    </location>
</feature>
<accession>A0ABP6SWZ2</accession>
<organism evidence="3 4">
    <name type="scientific">Cryptosporangium minutisporangium</name>
    <dbReference type="NCBI Taxonomy" id="113569"/>
    <lineage>
        <taxon>Bacteria</taxon>
        <taxon>Bacillati</taxon>
        <taxon>Actinomycetota</taxon>
        <taxon>Actinomycetes</taxon>
        <taxon>Cryptosporangiales</taxon>
        <taxon>Cryptosporangiaceae</taxon>
        <taxon>Cryptosporangium</taxon>
    </lineage>
</organism>
<keyword evidence="2" id="KW-1133">Transmembrane helix</keyword>
<gene>
    <name evidence="3" type="ORF">GCM10020369_26670</name>
</gene>
<dbReference type="EMBL" id="BAAAYN010000017">
    <property type="protein sequence ID" value="GAA3386761.1"/>
    <property type="molecule type" value="Genomic_DNA"/>
</dbReference>
<feature type="region of interest" description="Disordered" evidence="1">
    <location>
        <begin position="76"/>
        <end position="126"/>
    </location>
</feature>
<sequence length="431" mass="44115">MYQWSRRAAGLALTAAWVVTISSGGQSTMSTDFTPVAHVEQVSYQARASATVLRLATSDAGPHGTALSGLRLGTSTARVDTDEEPRSSASAVQVTGPPGVPPAAVSRSAGEHDEESGTMTRTSSGADLEMLTLGGGRLTANAQWVEHAEPAVLSSALARPGELVLHPEDSPLMQVWRGSQTRTQTQLVAVPGQPTLGMRSTARAELTAITLFRGAPTELTVRFLTAPSLVAVAAGTDRTDVRYRPPVVAVTATHGRSYRLDSVGETIEVPLAGPGCCDGGGLLRISLGAVRERTGHTSVDATASAVRLQVLGADGAGRLLDATVGDLDVSARVPMGGLDGPCRACADDPPVDAGSAGGRGAEPAAPSTNVASPPVEPTERVEPSPVPSSEEPSADPTLPLTGTSLSLLAAIGLALIGIGWIVMRAARRSGR</sequence>
<feature type="transmembrane region" description="Helical" evidence="2">
    <location>
        <begin position="405"/>
        <end position="423"/>
    </location>
</feature>
<evidence type="ECO:0000313" key="3">
    <source>
        <dbReference type="EMBL" id="GAA3386761.1"/>
    </source>
</evidence>
<evidence type="ECO:0000256" key="1">
    <source>
        <dbReference type="SAM" id="MobiDB-lite"/>
    </source>
</evidence>
<proteinExistence type="predicted"/>
<feature type="region of interest" description="Disordered" evidence="1">
    <location>
        <begin position="349"/>
        <end position="398"/>
    </location>
</feature>
<keyword evidence="2" id="KW-0812">Transmembrane</keyword>
<keyword evidence="2" id="KW-0472">Membrane</keyword>
<comment type="caution">
    <text evidence="3">The sequence shown here is derived from an EMBL/GenBank/DDBJ whole genome shotgun (WGS) entry which is preliminary data.</text>
</comment>
<reference evidence="4" key="1">
    <citation type="journal article" date="2019" name="Int. J. Syst. Evol. Microbiol.">
        <title>The Global Catalogue of Microorganisms (GCM) 10K type strain sequencing project: providing services to taxonomists for standard genome sequencing and annotation.</title>
        <authorList>
            <consortium name="The Broad Institute Genomics Platform"/>
            <consortium name="The Broad Institute Genome Sequencing Center for Infectious Disease"/>
            <person name="Wu L."/>
            <person name="Ma J."/>
        </authorList>
    </citation>
    <scope>NUCLEOTIDE SEQUENCE [LARGE SCALE GENOMIC DNA]</scope>
    <source>
        <strain evidence="4">JCM 9458</strain>
    </source>
</reference>
<protein>
    <recommendedName>
        <fullName evidence="5">Gram-positive cocci surface proteins LPxTG domain-containing protein</fullName>
    </recommendedName>
</protein>